<evidence type="ECO:0000256" key="1">
    <source>
        <dbReference type="ARBA" id="ARBA00022679"/>
    </source>
</evidence>
<dbReference type="InterPro" id="IPR003673">
    <property type="entry name" value="CoA-Trfase_fam_III"/>
</dbReference>
<dbReference type="InterPro" id="IPR044855">
    <property type="entry name" value="CoA-Trfase_III_dom3_sf"/>
</dbReference>
<organism evidence="2 3">
    <name type="scientific">Agaricicola taiwanensis</name>
    <dbReference type="NCBI Taxonomy" id="591372"/>
    <lineage>
        <taxon>Bacteria</taxon>
        <taxon>Pseudomonadati</taxon>
        <taxon>Pseudomonadota</taxon>
        <taxon>Alphaproteobacteria</taxon>
        <taxon>Rhodobacterales</taxon>
        <taxon>Paracoccaceae</taxon>
        <taxon>Agaricicola</taxon>
    </lineage>
</organism>
<dbReference type="InterPro" id="IPR023606">
    <property type="entry name" value="CoA-Trfase_III_dom_1_sf"/>
</dbReference>
<keyword evidence="1 2" id="KW-0808">Transferase</keyword>
<dbReference type="GO" id="GO:0008410">
    <property type="term" value="F:CoA-transferase activity"/>
    <property type="evidence" value="ECO:0007669"/>
    <property type="project" value="TreeGrafter"/>
</dbReference>
<dbReference type="EMBL" id="BMCP01000003">
    <property type="protein sequence ID" value="GGE48451.1"/>
    <property type="molecule type" value="Genomic_DNA"/>
</dbReference>
<dbReference type="Proteomes" id="UP000602745">
    <property type="component" value="Unassembled WGS sequence"/>
</dbReference>
<comment type="caution">
    <text evidence="2">The sequence shown here is derived from an EMBL/GenBank/DDBJ whole genome shotgun (WGS) entry which is preliminary data.</text>
</comment>
<evidence type="ECO:0000313" key="3">
    <source>
        <dbReference type="Proteomes" id="UP000602745"/>
    </source>
</evidence>
<reference evidence="2" key="2">
    <citation type="submission" date="2020-09" db="EMBL/GenBank/DDBJ databases">
        <authorList>
            <person name="Sun Q."/>
            <person name="Sedlacek I."/>
        </authorList>
    </citation>
    <scope>NUCLEOTIDE SEQUENCE</scope>
    <source>
        <strain evidence="2">CCM 7684</strain>
    </source>
</reference>
<dbReference type="PANTHER" id="PTHR48207">
    <property type="entry name" value="SUCCINATE--HYDROXYMETHYLGLUTARATE COA-TRANSFERASE"/>
    <property type="match status" value="1"/>
</dbReference>
<proteinExistence type="predicted"/>
<dbReference type="SUPFAM" id="SSF89796">
    <property type="entry name" value="CoA-transferase family III (CaiB/BaiF)"/>
    <property type="match status" value="1"/>
</dbReference>
<dbReference type="PANTHER" id="PTHR48207:SF3">
    <property type="entry name" value="SUCCINATE--HYDROXYMETHYLGLUTARATE COA-TRANSFERASE"/>
    <property type="match status" value="1"/>
</dbReference>
<accession>A0A8J2YJT5</accession>
<dbReference type="Gene3D" id="3.30.1540.10">
    <property type="entry name" value="formyl-coa transferase, domain 3"/>
    <property type="match status" value="1"/>
</dbReference>
<dbReference type="Gene3D" id="3.40.50.10540">
    <property type="entry name" value="Crotonobetainyl-coa:carnitine coa-transferase, domain 1"/>
    <property type="match status" value="1"/>
</dbReference>
<sequence length="394" mass="41648">MGRTQVAKPFAGIRVLDLTHVLAGPFCAWQFALLGADVIKIENPADPDCARARGPDATQNTQLNGLTYQVQGTNKRAIALDLKKSEGLKVLLDLVRTADVLIENYRPGALLALGAGYHHLAAVNPSLIYCSISGFGEEGPRAGLHAYDNTIQAASGIISQSGGHKPGVSFVDYATGYSAAFAVSAALLRREKEGKGVHITCSMFETALMLMAPELAASLTPSDAAPGKEAGLLPYQTQDGILMLGAFTPEQNHRMWQLLAEQGFDVGTFGQCKTFAEMWSCAPAMRAALSDIMATKTAAEWQELLHARGIAAERVRSLREAAADPQLAARGFFHSEAGGAAGALFPTTPCRWSEDGPSIEAHAPAVGEHTDLLLSELGVEADAIVRLRTAGAVA</sequence>
<dbReference type="AlphaFoldDB" id="A0A8J2YJT5"/>
<evidence type="ECO:0000313" key="2">
    <source>
        <dbReference type="EMBL" id="GGE48451.1"/>
    </source>
</evidence>
<gene>
    <name evidence="2" type="ORF">GCM10007276_27000</name>
</gene>
<keyword evidence="3" id="KW-1185">Reference proteome</keyword>
<dbReference type="InterPro" id="IPR050483">
    <property type="entry name" value="CoA-transferase_III_domain"/>
</dbReference>
<protein>
    <submittedName>
        <fullName evidence="2">CoA transferase</fullName>
    </submittedName>
</protein>
<reference evidence="2" key="1">
    <citation type="journal article" date="2014" name="Int. J. Syst. Evol. Microbiol.">
        <title>Complete genome sequence of Corynebacterium casei LMG S-19264T (=DSM 44701T), isolated from a smear-ripened cheese.</title>
        <authorList>
            <consortium name="US DOE Joint Genome Institute (JGI-PGF)"/>
            <person name="Walter F."/>
            <person name="Albersmeier A."/>
            <person name="Kalinowski J."/>
            <person name="Ruckert C."/>
        </authorList>
    </citation>
    <scope>NUCLEOTIDE SEQUENCE</scope>
    <source>
        <strain evidence="2">CCM 7684</strain>
    </source>
</reference>
<name>A0A8J2YJT5_9RHOB</name>
<dbReference type="Pfam" id="PF02515">
    <property type="entry name" value="CoA_transf_3"/>
    <property type="match status" value="1"/>
</dbReference>